<evidence type="ECO:0000256" key="1">
    <source>
        <dbReference type="SAM" id="Phobius"/>
    </source>
</evidence>
<dbReference type="RefSeq" id="WP_132124050.1">
    <property type="nucleotide sequence ID" value="NZ_SLWS01000011.1"/>
</dbReference>
<proteinExistence type="predicted"/>
<dbReference type="Gene3D" id="2.130.10.10">
    <property type="entry name" value="YVTN repeat-like/Quinoprotein amine dehydrogenase"/>
    <property type="match status" value="1"/>
</dbReference>
<sequence>MPDLDTQFTSLRRALSESTRQPDMRDVIERARRRTARRRTQLVTVVLVALVAIAVPLLRKTSDSAPAVGPTIDAVVPPVNSPPFFSFYDSTHGVAMWSSCGGCANDVLQTTEDGRTWQTKRLPSGRSIEATGSLWALGPRSLLFITGGLPQKRWFSKDDGTTWQEVPAESQGTIPAIPPGGILAYGCYQVTKETCPQRVQVIRPDSGTVATLAGQPPFRVATTQQFADAAGTWWVNGVDDAGIWMVASSRDNGRSWQTGKLDMALPDLSLPYLTTGPDAVYATLIDQGSIDPTLLAVFRSTDGGRTWEHTWRGPGDAQPQIVLHPPVVQDGKLTYVSSGVTYVSDDGGKSFHKSDIEPRGSVLIRDGYLRYPIFQDTLDDGFPYELPNGVRGRIPRP</sequence>
<keyword evidence="3" id="KW-1185">Reference proteome</keyword>
<keyword evidence="1" id="KW-0472">Membrane</keyword>
<dbReference type="InterPro" id="IPR002860">
    <property type="entry name" value="BNR_rpt"/>
</dbReference>
<gene>
    <name evidence="2" type="ORF">EV192_111234</name>
</gene>
<evidence type="ECO:0000313" key="3">
    <source>
        <dbReference type="Proteomes" id="UP000295680"/>
    </source>
</evidence>
<dbReference type="EMBL" id="SLWS01000011">
    <property type="protein sequence ID" value="TCO53037.1"/>
    <property type="molecule type" value="Genomic_DNA"/>
</dbReference>
<keyword evidence="1" id="KW-1133">Transmembrane helix</keyword>
<dbReference type="OrthoDB" id="9764804at2"/>
<organism evidence="2 3">
    <name type="scientific">Actinocrispum wychmicini</name>
    <dbReference type="NCBI Taxonomy" id="1213861"/>
    <lineage>
        <taxon>Bacteria</taxon>
        <taxon>Bacillati</taxon>
        <taxon>Actinomycetota</taxon>
        <taxon>Actinomycetes</taxon>
        <taxon>Pseudonocardiales</taxon>
        <taxon>Pseudonocardiaceae</taxon>
        <taxon>Actinocrispum</taxon>
    </lineage>
</organism>
<accession>A0A4R2J584</accession>
<protein>
    <submittedName>
        <fullName evidence="2">BNR/Asp-box repeat protein</fullName>
    </submittedName>
</protein>
<keyword evidence="1" id="KW-0812">Transmembrane</keyword>
<dbReference type="CDD" id="cd15482">
    <property type="entry name" value="Sialidase_non-viral"/>
    <property type="match status" value="1"/>
</dbReference>
<reference evidence="2 3" key="1">
    <citation type="submission" date="2019-03" db="EMBL/GenBank/DDBJ databases">
        <title>Genomic Encyclopedia of Type Strains, Phase IV (KMG-IV): sequencing the most valuable type-strain genomes for metagenomic binning, comparative biology and taxonomic classification.</title>
        <authorList>
            <person name="Goeker M."/>
        </authorList>
    </citation>
    <scope>NUCLEOTIDE SEQUENCE [LARGE SCALE GENOMIC DNA]</scope>
    <source>
        <strain evidence="2 3">DSM 45934</strain>
    </source>
</reference>
<dbReference type="Proteomes" id="UP000295680">
    <property type="component" value="Unassembled WGS sequence"/>
</dbReference>
<feature type="transmembrane region" description="Helical" evidence="1">
    <location>
        <begin position="40"/>
        <end position="58"/>
    </location>
</feature>
<dbReference type="AlphaFoldDB" id="A0A4R2J584"/>
<dbReference type="SUPFAM" id="SSF110296">
    <property type="entry name" value="Oligoxyloglucan reducing end-specific cellobiohydrolase"/>
    <property type="match status" value="1"/>
</dbReference>
<dbReference type="InterPro" id="IPR015943">
    <property type="entry name" value="WD40/YVTN_repeat-like_dom_sf"/>
</dbReference>
<dbReference type="Pfam" id="PF02012">
    <property type="entry name" value="BNR"/>
    <property type="match status" value="1"/>
</dbReference>
<comment type="caution">
    <text evidence="2">The sequence shown here is derived from an EMBL/GenBank/DDBJ whole genome shotgun (WGS) entry which is preliminary data.</text>
</comment>
<name>A0A4R2J584_9PSEU</name>
<evidence type="ECO:0000313" key="2">
    <source>
        <dbReference type="EMBL" id="TCO53037.1"/>
    </source>
</evidence>